<gene>
    <name evidence="3" type="ORF">A2024_12320</name>
</gene>
<name>A0A1F5RFI4_9BACT</name>
<dbReference type="InterPro" id="IPR002869">
    <property type="entry name" value="Pyrv_flavodox_OxRed_cen"/>
</dbReference>
<protein>
    <submittedName>
        <fullName evidence="3">Indolepyruvate oxidoreductase subunit beta</fullName>
    </submittedName>
</protein>
<comment type="caution">
    <text evidence="3">The sequence shown here is derived from an EMBL/GenBank/DDBJ whole genome shotgun (WGS) entry which is preliminary data.</text>
</comment>
<dbReference type="EMBL" id="MFFM01000025">
    <property type="protein sequence ID" value="OGF13152.1"/>
    <property type="molecule type" value="Genomic_DNA"/>
</dbReference>
<keyword evidence="1" id="KW-0560">Oxidoreductase</keyword>
<dbReference type="SUPFAM" id="SSF53323">
    <property type="entry name" value="Pyruvate-ferredoxin oxidoreductase, PFOR, domain III"/>
    <property type="match status" value="1"/>
</dbReference>
<proteinExistence type="predicted"/>
<evidence type="ECO:0000313" key="3">
    <source>
        <dbReference type="EMBL" id="OGF13152.1"/>
    </source>
</evidence>
<dbReference type="Proteomes" id="UP000177230">
    <property type="component" value="Unassembled WGS sequence"/>
</dbReference>
<feature type="domain" description="Pyruvate/ketoisovalerate oxidoreductase catalytic" evidence="2">
    <location>
        <begin position="13"/>
        <end position="189"/>
    </location>
</feature>
<dbReference type="NCBIfam" id="NF005322">
    <property type="entry name" value="PRK06853.1-2"/>
    <property type="match status" value="1"/>
</dbReference>
<evidence type="ECO:0000256" key="1">
    <source>
        <dbReference type="ARBA" id="ARBA00023002"/>
    </source>
</evidence>
<dbReference type="InterPro" id="IPR019752">
    <property type="entry name" value="Pyrv/ketoisovalerate_OxRed_cat"/>
</dbReference>
<dbReference type="GO" id="GO:0016903">
    <property type="term" value="F:oxidoreductase activity, acting on the aldehyde or oxo group of donors"/>
    <property type="evidence" value="ECO:0007669"/>
    <property type="project" value="InterPro"/>
</dbReference>
<evidence type="ECO:0000313" key="4">
    <source>
        <dbReference type="Proteomes" id="UP000177230"/>
    </source>
</evidence>
<dbReference type="Gene3D" id="3.40.920.10">
    <property type="entry name" value="Pyruvate-ferredoxin oxidoreductase, PFOR, domain III"/>
    <property type="match status" value="1"/>
</dbReference>
<reference evidence="3 4" key="1">
    <citation type="journal article" date="2016" name="Nat. Commun.">
        <title>Thousands of microbial genomes shed light on interconnected biogeochemical processes in an aquifer system.</title>
        <authorList>
            <person name="Anantharaman K."/>
            <person name="Brown C.T."/>
            <person name="Hug L.A."/>
            <person name="Sharon I."/>
            <person name="Castelle C.J."/>
            <person name="Probst A.J."/>
            <person name="Thomas B.C."/>
            <person name="Singh A."/>
            <person name="Wilkins M.J."/>
            <person name="Karaoz U."/>
            <person name="Brodie E.L."/>
            <person name="Williams K.H."/>
            <person name="Hubbard S.S."/>
            <person name="Banfield J.F."/>
        </authorList>
    </citation>
    <scope>NUCLEOTIDE SEQUENCE [LARGE SCALE GENOMIC DNA]</scope>
</reference>
<evidence type="ECO:0000259" key="2">
    <source>
        <dbReference type="Pfam" id="PF01558"/>
    </source>
</evidence>
<dbReference type="Pfam" id="PF01558">
    <property type="entry name" value="POR"/>
    <property type="match status" value="1"/>
</dbReference>
<dbReference type="AlphaFoldDB" id="A0A1F5RFI4"/>
<accession>A0A1F5RFI4</accession>
<keyword evidence="3" id="KW-0670">Pyruvate</keyword>
<dbReference type="InterPro" id="IPR052198">
    <property type="entry name" value="IorB_Oxidoreductase"/>
</dbReference>
<dbReference type="NCBIfam" id="NF005325">
    <property type="entry name" value="PRK06853.1-5"/>
    <property type="match status" value="1"/>
</dbReference>
<sequence>MMKTVNILICGVGGQGVLLAGDIIAETAIASGFDAKKSEVHGMAQRGGSVVSHVRYGDKINSPLIREGEADVILSFEEMETARYLQFLKSEGCLIINQQQVIPMSVATGKAEYPVDIVEKIKQHIKDTVLCPGMALAERAGSPKAVNTVLLGALARKLELAPEKWQSVISRRVPAKTVELNKKAFETGYGQK</sequence>
<organism evidence="3 4">
    <name type="scientific">Candidatus Edwardsbacteria bacterium GWF2_54_11</name>
    <dbReference type="NCBI Taxonomy" id="1817851"/>
    <lineage>
        <taxon>Bacteria</taxon>
        <taxon>Candidatus Edwardsiibacteriota</taxon>
    </lineage>
</organism>
<dbReference type="PANTHER" id="PTHR43854:SF1">
    <property type="entry name" value="INDOLEPYRUVATE OXIDOREDUCTASE SUBUNIT IORB"/>
    <property type="match status" value="1"/>
</dbReference>
<dbReference type="PANTHER" id="PTHR43854">
    <property type="entry name" value="INDOLEPYRUVATE OXIDOREDUCTASE SUBUNIT IORB"/>
    <property type="match status" value="1"/>
</dbReference>